<name>A0A0F9JTH8_9ZZZZ</name>
<gene>
    <name evidence="1" type="ORF">LCGC14_1718910</name>
</gene>
<reference evidence="1" key="1">
    <citation type="journal article" date="2015" name="Nature">
        <title>Complex archaea that bridge the gap between prokaryotes and eukaryotes.</title>
        <authorList>
            <person name="Spang A."/>
            <person name="Saw J.H."/>
            <person name="Jorgensen S.L."/>
            <person name="Zaremba-Niedzwiedzka K."/>
            <person name="Martijn J."/>
            <person name="Lind A.E."/>
            <person name="van Eijk R."/>
            <person name="Schleper C."/>
            <person name="Guy L."/>
            <person name="Ettema T.J."/>
        </authorList>
    </citation>
    <scope>NUCLEOTIDE SEQUENCE</scope>
</reference>
<comment type="caution">
    <text evidence="1">The sequence shown here is derived from an EMBL/GenBank/DDBJ whole genome shotgun (WGS) entry which is preliminary data.</text>
</comment>
<protein>
    <submittedName>
        <fullName evidence="1">Uncharacterized protein</fullName>
    </submittedName>
</protein>
<evidence type="ECO:0000313" key="1">
    <source>
        <dbReference type="EMBL" id="KKM13178.1"/>
    </source>
</evidence>
<accession>A0A0F9JTH8</accession>
<dbReference type="AlphaFoldDB" id="A0A0F9JTH8"/>
<proteinExistence type="predicted"/>
<dbReference type="EMBL" id="LAZR01015437">
    <property type="protein sequence ID" value="KKM13178.1"/>
    <property type="molecule type" value="Genomic_DNA"/>
</dbReference>
<sequence>MDNLQLSKEFLEKVLNSNSRALVGRVMKRFEILSHSGDIKKSIKELIYESYRITKSQLESFSYGVEFKSPPKGKEDNNGQN</sequence>
<organism evidence="1">
    <name type="scientific">marine sediment metagenome</name>
    <dbReference type="NCBI Taxonomy" id="412755"/>
    <lineage>
        <taxon>unclassified sequences</taxon>
        <taxon>metagenomes</taxon>
        <taxon>ecological metagenomes</taxon>
    </lineage>
</organism>